<keyword evidence="7 11" id="KW-0472">Membrane</keyword>
<name>A0A3G9KAN8_9ACTN</name>
<feature type="transmembrane region" description="Helical" evidence="11">
    <location>
        <begin position="74"/>
        <end position="97"/>
    </location>
</feature>
<evidence type="ECO:0000256" key="6">
    <source>
        <dbReference type="ARBA" id="ARBA00022989"/>
    </source>
</evidence>
<evidence type="ECO:0000256" key="1">
    <source>
        <dbReference type="ARBA" id="ARBA00004651"/>
    </source>
</evidence>
<feature type="domain" description="ABC transmembrane type-1" evidence="13">
    <location>
        <begin position="30"/>
        <end position="314"/>
    </location>
</feature>
<evidence type="ECO:0000256" key="7">
    <source>
        <dbReference type="ARBA" id="ARBA00023136"/>
    </source>
</evidence>
<dbReference type="InterPro" id="IPR039421">
    <property type="entry name" value="Type_1_exporter"/>
</dbReference>
<comment type="function">
    <text evidence="8">ABC transporter involved in fatty acid import. Transmembrane domains (TMD) form a pore in the membrane and the ATP-binding domain (NBD) is responsible for energy generation.</text>
</comment>
<dbReference type="AlphaFoldDB" id="A0A3G9KAN8"/>
<evidence type="ECO:0000256" key="3">
    <source>
        <dbReference type="ARBA" id="ARBA00022692"/>
    </source>
</evidence>
<evidence type="ECO:0000256" key="2">
    <source>
        <dbReference type="ARBA" id="ARBA00022448"/>
    </source>
</evidence>
<protein>
    <recommendedName>
        <fullName evidence="10">Fatty acid ABC transporter ATP-binding/permease protein</fullName>
    </recommendedName>
</protein>
<dbReference type="CDD" id="cd03254">
    <property type="entry name" value="ABCC_Glucan_exporter_like"/>
    <property type="match status" value="1"/>
</dbReference>
<evidence type="ECO:0000256" key="4">
    <source>
        <dbReference type="ARBA" id="ARBA00022741"/>
    </source>
</evidence>
<dbReference type="PANTHER" id="PTHR43394">
    <property type="entry name" value="ATP-DEPENDENT PERMEASE MDL1, MITOCHONDRIAL"/>
    <property type="match status" value="1"/>
</dbReference>
<accession>A0A3G9KAN8</accession>
<evidence type="ECO:0000256" key="9">
    <source>
        <dbReference type="ARBA" id="ARBA00061644"/>
    </source>
</evidence>
<dbReference type="PROSITE" id="PS50929">
    <property type="entry name" value="ABC_TM1F"/>
    <property type="match status" value="1"/>
</dbReference>
<evidence type="ECO:0000313" key="14">
    <source>
        <dbReference type="EMBL" id="BBH50205.1"/>
    </source>
</evidence>
<dbReference type="PROSITE" id="PS00211">
    <property type="entry name" value="ABC_TRANSPORTER_1"/>
    <property type="match status" value="1"/>
</dbReference>
<dbReference type="CDD" id="cd18547">
    <property type="entry name" value="ABC_6TM_Tm288_like"/>
    <property type="match status" value="1"/>
</dbReference>
<keyword evidence="3 11" id="KW-0812">Transmembrane</keyword>
<dbReference type="InterPro" id="IPR017871">
    <property type="entry name" value="ABC_transporter-like_CS"/>
</dbReference>
<dbReference type="InterPro" id="IPR003593">
    <property type="entry name" value="AAA+_ATPase"/>
</dbReference>
<dbReference type="OrthoDB" id="3176683at2"/>
<dbReference type="EMBL" id="AP019367">
    <property type="protein sequence ID" value="BBH50205.1"/>
    <property type="molecule type" value="Genomic_DNA"/>
</dbReference>
<proteinExistence type="inferred from homology"/>
<dbReference type="GO" id="GO:0016887">
    <property type="term" value="F:ATP hydrolysis activity"/>
    <property type="evidence" value="ECO:0007669"/>
    <property type="project" value="InterPro"/>
</dbReference>
<keyword evidence="5 14" id="KW-0067">ATP-binding</keyword>
<dbReference type="SUPFAM" id="SSF52540">
    <property type="entry name" value="P-loop containing nucleoside triphosphate hydrolases"/>
    <property type="match status" value="1"/>
</dbReference>
<dbReference type="Pfam" id="PF00664">
    <property type="entry name" value="ABC_membrane"/>
    <property type="match status" value="1"/>
</dbReference>
<dbReference type="SUPFAM" id="SSF90123">
    <property type="entry name" value="ABC transporter transmembrane region"/>
    <property type="match status" value="1"/>
</dbReference>
<dbReference type="InterPro" id="IPR027417">
    <property type="entry name" value="P-loop_NTPase"/>
</dbReference>
<sequence length="585" mass="63052">MARQTKASAVPKGTVARTIRQLGTHIPGIVGSLALAAFVVVSTLLVPVLSGKAVDCVASAGGADIAGLLANLRLLAVAILTTVASQWLLTALTNRIAISIVREMRQKAFAKLQVLPVSYVDSHRHGDIVNRVVTDVEQFSNGLTMTFQQLFCGVLTIVLTLVFMFRLNAGVTLVVVCVTPVSVFAAKFIAQRGFAYFHDQSVRRGELTGVVEELVGGKDVLEAFDAQGQACERFHDVDARLGESSFKAVFYSSLVNPTTRFVNALVYAGVGIFGALAAIAGTLTVGGLTAFLSYASQYTKPFNDISEVATELQNSFACAARLFELLDEPQVEPDRPGAIELRGVMGAVSLSNVCFSYVPGRPLIRDLTLEVRPGTRVAIVGPTGCGKTTMINLLMRFYDVDAGTIAIDGHDIRDVTRKSLRSSFGMVLQETWVKSATVRENLTLGRPDATDEQVKAAARAAFADEFIERLPHGYDTMLNGEEASISAGQRQLLCIARAMLADAPMLILDEATSNIDTRTEVKVQKAFERLMEGRTSFIVAHRLSTIVGADVIVAMRDGRIVETGTHDELLARGGFYASLYESQFS</sequence>
<organism evidence="14 15">
    <name type="scientific">Parolsenella catena</name>
    <dbReference type="NCBI Taxonomy" id="2003188"/>
    <lineage>
        <taxon>Bacteria</taxon>
        <taxon>Bacillati</taxon>
        <taxon>Actinomycetota</taxon>
        <taxon>Coriobacteriia</taxon>
        <taxon>Coriobacteriales</taxon>
        <taxon>Atopobiaceae</taxon>
        <taxon>Parolsenella</taxon>
    </lineage>
</organism>
<dbReference type="FunFam" id="3.40.50.300:FF:000287">
    <property type="entry name" value="Multidrug ABC transporter ATP-binding protein"/>
    <property type="match status" value="1"/>
</dbReference>
<dbReference type="Proteomes" id="UP000273154">
    <property type="component" value="Chromosome"/>
</dbReference>
<dbReference type="RefSeq" id="WP_126421829.1">
    <property type="nucleotide sequence ID" value="NZ_AP019367.1"/>
</dbReference>
<feature type="transmembrane region" description="Helical" evidence="11">
    <location>
        <begin position="26"/>
        <end position="49"/>
    </location>
</feature>
<dbReference type="PANTHER" id="PTHR43394:SF1">
    <property type="entry name" value="ATP-BINDING CASSETTE SUB-FAMILY B MEMBER 10, MITOCHONDRIAL"/>
    <property type="match status" value="1"/>
</dbReference>
<evidence type="ECO:0000256" key="5">
    <source>
        <dbReference type="ARBA" id="ARBA00022840"/>
    </source>
</evidence>
<dbReference type="GeneID" id="88848918"/>
<comment type="subcellular location">
    <subcellularLocation>
        <location evidence="1">Cell membrane</location>
        <topology evidence="1">Multi-pass membrane protein</topology>
    </subcellularLocation>
</comment>
<evidence type="ECO:0000259" key="12">
    <source>
        <dbReference type="PROSITE" id="PS50893"/>
    </source>
</evidence>
<keyword evidence="6 11" id="KW-1133">Transmembrane helix</keyword>
<dbReference type="GO" id="GO:0015421">
    <property type="term" value="F:ABC-type oligopeptide transporter activity"/>
    <property type="evidence" value="ECO:0007669"/>
    <property type="project" value="TreeGrafter"/>
</dbReference>
<dbReference type="InterPro" id="IPR036640">
    <property type="entry name" value="ABC1_TM_sf"/>
</dbReference>
<feature type="transmembrane region" description="Helical" evidence="11">
    <location>
        <begin position="171"/>
        <end position="190"/>
    </location>
</feature>
<keyword evidence="4" id="KW-0547">Nucleotide-binding</keyword>
<comment type="similarity">
    <text evidence="9">Belongs to the ABC transporter superfamily. Lipid exporter (TC 3.A.1.106) family.</text>
</comment>
<dbReference type="Pfam" id="PF00005">
    <property type="entry name" value="ABC_tran"/>
    <property type="match status" value="1"/>
</dbReference>
<gene>
    <name evidence="14" type="ORF">Pcatena_07920</name>
</gene>
<dbReference type="GO" id="GO:0005524">
    <property type="term" value="F:ATP binding"/>
    <property type="evidence" value="ECO:0007669"/>
    <property type="project" value="UniProtKB-KW"/>
</dbReference>
<evidence type="ECO:0000259" key="13">
    <source>
        <dbReference type="PROSITE" id="PS50929"/>
    </source>
</evidence>
<keyword evidence="15" id="KW-1185">Reference proteome</keyword>
<reference evidence="15" key="1">
    <citation type="submission" date="2018-11" db="EMBL/GenBank/DDBJ databases">
        <title>Comparative genomics of Parolsenella catena and Libanicoccus massiliensis: Reclassification of Libanicoccus massiliensis as Parolsenella massiliensis comb. nov.</title>
        <authorList>
            <person name="Sakamoto M."/>
            <person name="Ikeyama N."/>
            <person name="Murakami T."/>
            <person name="Mori H."/>
            <person name="Yuki M."/>
            <person name="Ohkuma M."/>
        </authorList>
    </citation>
    <scope>NUCLEOTIDE SEQUENCE [LARGE SCALE GENOMIC DNA]</scope>
    <source>
        <strain evidence="15">JCM 31932</strain>
    </source>
</reference>
<dbReference type="SMART" id="SM00382">
    <property type="entry name" value="AAA"/>
    <property type="match status" value="1"/>
</dbReference>
<evidence type="ECO:0000256" key="8">
    <source>
        <dbReference type="ARBA" id="ARBA00055053"/>
    </source>
</evidence>
<feature type="domain" description="ABC transporter" evidence="12">
    <location>
        <begin position="348"/>
        <end position="582"/>
    </location>
</feature>
<dbReference type="Gene3D" id="3.40.50.300">
    <property type="entry name" value="P-loop containing nucleotide triphosphate hydrolases"/>
    <property type="match status" value="1"/>
</dbReference>
<dbReference type="InterPro" id="IPR011527">
    <property type="entry name" value="ABC1_TM_dom"/>
</dbReference>
<evidence type="ECO:0000256" key="10">
    <source>
        <dbReference type="ARBA" id="ARBA00071747"/>
    </source>
</evidence>
<dbReference type="KEGG" id="pcat:Pcatena_07920"/>
<dbReference type="GO" id="GO:0005886">
    <property type="term" value="C:plasma membrane"/>
    <property type="evidence" value="ECO:0007669"/>
    <property type="project" value="UniProtKB-SubCell"/>
</dbReference>
<feature type="transmembrane region" description="Helical" evidence="11">
    <location>
        <begin position="264"/>
        <end position="292"/>
    </location>
</feature>
<evidence type="ECO:0000256" key="11">
    <source>
        <dbReference type="SAM" id="Phobius"/>
    </source>
</evidence>
<feature type="transmembrane region" description="Helical" evidence="11">
    <location>
        <begin position="147"/>
        <end position="165"/>
    </location>
</feature>
<dbReference type="InterPro" id="IPR003439">
    <property type="entry name" value="ABC_transporter-like_ATP-bd"/>
</dbReference>
<dbReference type="Gene3D" id="1.20.1560.10">
    <property type="entry name" value="ABC transporter type 1, transmembrane domain"/>
    <property type="match status" value="1"/>
</dbReference>
<keyword evidence="2" id="KW-0813">Transport</keyword>
<evidence type="ECO:0000313" key="15">
    <source>
        <dbReference type="Proteomes" id="UP000273154"/>
    </source>
</evidence>
<dbReference type="PROSITE" id="PS50893">
    <property type="entry name" value="ABC_TRANSPORTER_2"/>
    <property type="match status" value="1"/>
</dbReference>